<feature type="region of interest" description="Disordered" evidence="16">
    <location>
        <begin position="1"/>
        <end position="47"/>
    </location>
</feature>
<dbReference type="InterPro" id="IPR036273">
    <property type="entry name" value="CRAL/TRIO_N_dom_sf"/>
</dbReference>
<comment type="caution">
    <text evidence="18">The sequence shown here is derived from an EMBL/GenBank/DDBJ whole genome shotgun (WGS) entry which is preliminary data.</text>
</comment>
<evidence type="ECO:0000256" key="13">
    <source>
        <dbReference type="ARBA" id="ARBA00024146"/>
    </source>
</evidence>
<keyword evidence="6" id="KW-0349">Heme</keyword>
<evidence type="ECO:0000256" key="11">
    <source>
        <dbReference type="ARBA" id="ARBA00023055"/>
    </source>
</evidence>
<proteinExistence type="inferred from homology"/>
<dbReference type="PANTHER" id="PTHR47669">
    <property type="entry name" value="PHOSPHATIDYLINOSITOL TRANSFER PROTEIN SFH5"/>
    <property type="match status" value="1"/>
</dbReference>
<dbReference type="Pfam" id="PF00650">
    <property type="entry name" value="CRAL_TRIO"/>
    <property type="match status" value="1"/>
</dbReference>
<keyword evidence="12 15" id="KW-0472">Membrane</keyword>
<keyword evidence="11 15" id="KW-0445">Lipid transport</keyword>
<evidence type="ECO:0000313" key="18">
    <source>
        <dbReference type="EMBL" id="KAK5280053.1"/>
    </source>
</evidence>
<keyword evidence="4 15" id="KW-0813">Transport</keyword>
<keyword evidence="8 15" id="KW-0256">Endoplasmic reticulum</keyword>
<comment type="similarity">
    <text evidence="3 15">Belongs to the SFH5 family.</text>
</comment>
<comment type="function">
    <text evidence="14">Non-classical phosphatidylinositol (PtdIns) transfer protein (PITP), which exhibits PtdIns-binding/transfer activity in the absence of detectable PtdCho-binding/transfer activity. Regulates PtdIns(4,5)P2 homeostasis at the plasma membrane. Heme-binding protein that may play a role in organic oxidant-induced stress responses.</text>
</comment>
<dbReference type="EMBL" id="JAVRRA010001496">
    <property type="protein sequence ID" value="KAK5280053.1"/>
    <property type="molecule type" value="Genomic_DNA"/>
</dbReference>
<comment type="subcellular location">
    <subcellularLocation>
        <location evidence="15">Cytoplasm</location>
    </subcellularLocation>
    <subcellularLocation>
        <location evidence="2 15">Endoplasmic reticulum membrane</location>
        <topology evidence="2 15">Peripheral membrane protein</topology>
    </subcellularLocation>
    <subcellularLocation>
        <location evidence="15">Microsome membrane</location>
        <topology evidence="15">Peripheral membrane protein</topology>
    </subcellularLocation>
</comment>
<evidence type="ECO:0000256" key="6">
    <source>
        <dbReference type="ARBA" id="ARBA00022617"/>
    </source>
</evidence>
<evidence type="ECO:0000256" key="15">
    <source>
        <dbReference type="RuleBase" id="RU367059"/>
    </source>
</evidence>
<keyword evidence="9 15" id="KW-0492">Microsome</keyword>
<accession>A0ABR0M490</accession>
<keyword evidence="5 15" id="KW-0963">Cytoplasm</keyword>
<evidence type="ECO:0000256" key="7">
    <source>
        <dbReference type="ARBA" id="ARBA00022723"/>
    </source>
</evidence>
<evidence type="ECO:0000256" key="9">
    <source>
        <dbReference type="ARBA" id="ARBA00022848"/>
    </source>
</evidence>
<keyword evidence="7" id="KW-0479">Metal-binding</keyword>
<gene>
    <name evidence="18" type="primary">SFH5</name>
    <name evidence="18" type="ORF">LTR16_007205</name>
</gene>
<sequence>LTEKGDASVSDFNPPAAANGVTHSTADDTHSTANAPSNTPQRWPDLTPEHPLAQFIAMLPGVLEEADYSEVYGVALSCSASDASFHTKLVLQKFLRANSDDIPQARTQLLETLKWRKSYQPLLAMDEVHSGTRFRGLGYVMRLSDVPDSVNAEDVATFNIYGAVKDTKRTFGDIDAFLRWRIALMELGLSRLHLSTATRPIPDFGHGADPYQGIQIHDYLNVTFLFQPAETKAATKRTIEIFTKYYPETLSRKYFVNVPRVMQWMFAVVRPMLARETVKKFNVLSYGDQLVGELGTSVPEVYGGKGGSLESVGEGLKMKEG</sequence>
<protein>
    <recommendedName>
        <fullName evidence="15">Phosphatidylinositol transfer protein SFH5</fullName>
        <shortName evidence="15">PITP SFH5</shortName>
    </recommendedName>
</protein>
<evidence type="ECO:0000256" key="12">
    <source>
        <dbReference type="ARBA" id="ARBA00023136"/>
    </source>
</evidence>
<evidence type="ECO:0000256" key="3">
    <source>
        <dbReference type="ARBA" id="ARBA00006667"/>
    </source>
</evidence>
<evidence type="ECO:0000256" key="10">
    <source>
        <dbReference type="ARBA" id="ARBA00023004"/>
    </source>
</evidence>
<evidence type="ECO:0000256" key="1">
    <source>
        <dbReference type="ARBA" id="ARBA00001970"/>
    </source>
</evidence>
<evidence type="ECO:0000256" key="4">
    <source>
        <dbReference type="ARBA" id="ARBA00022448"/>
    </source>
</evidence>
<dbReference type="Gene3D" id="3.40.525.10">
    <property type="entry name" value="CRAL-TRIO lipid binding domain"/>
    <property type="match status" value="1"/>
</dbReference>
<evidence type="ECO:0000256" key="8">
    <source>
        <dbReference type="ARBA" id="ARBA00022824"/>
    </source>
</evidence>
<keyword evidence="19" id="KW-1185">Reference proteome</keyword>
<dbReference type="SUPFAM" id="SSF46938">
    <property type="entry name" value="CRAL/TRIO N-terminal domain"/>
    <property type="match status" value="1"/>
</dbReference>
<feature type="compositionally biased region" description="Polar residues" evidence="16">
    <location>
        <begin position="31"/>
        <end position="41"/>
    </location>
</feature>
<dbReference type="InterPro" id="IPR042938">
    <property type="entry name" value="Sfh5"/>
</dbReference>
<evidence type="ECO:0000259" key="17">
    <source>
        <dbReference type="PROSITE" id="PS50191"/>
    </source>
</evidence>
<dbReference type="InterPro" id="IPR036865">
    <property type="entry name" value="CRAL-TRIO_dom_sf"/>
</dbReference>
<evidence type="ECO:0000256" key="5">
    <source>
        <dbReference type="ARBA" id="ARBA00022490"/>
    </source>
</evidence>
<dbReference type="CDD" id="cd00170">
    <property type="entry name" value="SEC14"/>
    <property type="match status" value="1"/>
</dbReference>
<evidence type="ECO:0000313" key="19">
    <source>
        <dbReference type="Proteomes" id="UP001357485"/>
    </source>
</evidence>
<feature type="non-terminal residue" evidence="18">
    <location>
        <position position="1"/>
    </location>
</feature>
<comment type="cofactor">
    <cofactor evidence="1">
        <name>heme b</name>
        <dbReference type="ChEBI" id="CHEBI:60344"/>
    </cofactor>
</comment>
<keyword evidence="10" id="KW-0408">Iron</keyword>
<organism evidence="18 19">
    <name type="scientific">Cryomyces antarcticus</name>
    <dbReference type="NCBI Taxonomy" id="329879"/>
    <lineage>
        <taxon>Eukaryota</taxon>
        <taxon>Fungi</taxon>
        <taxon>Dikarya</taxon>
        <taxon>Ascomycota</taxon>
        <taxon>Pezizomycotina</taxon>
        <taxon>Dothideomycetes</taxon>
        <taxon>Dothideomycetes incertae sedis</taxon>
        <taxon>Cryomyces</taxon>
    </lineage>
</organism>
<evidence type="ECO:0000256" key="2">
    <source>
        <dbReference type="ARBA" id="ARBA00004406"/>
    </source>
</evidence>
<dbReference type="Proteomes" id="UP001357485">
    <property type="component" value="Unassembled WGS sequence"/>
</dbReference>
<evidence type="ECO:0000256" key="16">
    <source>
        <dbReference type="SAM" id="MobiDB-lite"/>
    </source>
</evidence>
<feature type="domain" description="CRAL-TRIO" evidence="17">
    <location>
        <begin position="175"/>
        <end position="310"/>
    </location>
</feature>
<reference evidence="18 19" key="1">
    <citation type="submission" date="2023-08" db="EMBL/GenBank/DDBJ databases">
        <title>Black Yeasts Isolated from many extreme environments.</title>
        <authorList>
            <person name="Coleine C."/>
            <person name="Stajich J.E."/>
            <person name="Selbmann L."/>
        </authorList>
    </citation>
    <scope>NUCLEOTIDE SEQUENCE [LARGE SCALE GENOMIC DNA]</scope>
    <source>
        <strain evidence="18 19">CCFEE 536</strain>
    </source>
</reference>
<name>A0ABR0M490_9PEZI</name>
<dbReference type="PANTHER" id="PTHR47669:SF1">
    <property type="entry name" value="PHOSPHATIDYLINOSITOL TRANSFER PROTEIN SFH5"/>
    <property type="match status" value="1"/>
</dbReference>
<dbReference type="InterPro" id="IPR001251">
    <property type="entry name" value="CRAL-TRIO_dom"/>
</dbReference>
<evidence type="ECO:0000256" key="14">
    <source>
        <dbReference type="ARBA" id="ARBA00024180"/>
    </source>
</evidence>
<dbReference type="SUPFAM" id="SSF52087">
    <property type="entry name" value="CRAL/TRIO domain"/>
    <property type="match status" value="1"/>
</dbReference>
<dbReference type="PROSITE" id="PS50191">
    <property type="entry name" value="CRAL_TRIO"/>
    <property type="match status" value="1"/>
</dbReference>
<comment type="catalytic activity">
    <reaction evidence="13">
        <text>a 1,2-diacyl-sn-glycero-3-phospho-(1D-myo-inositol)(in) = a 1,2-diacyl-sn-glycero-3-phospho-(1D-myo-inositol)(out)</text>
        <dbReference type="Rhea" id="RHEA:38691"/>
        <dbReference type="ChEBI" id="CHEBI:57880"/>
    </reaction>
    <physiologicalReaction direction="left-to-right" evidence="13">
        <dbReference type="Rhea" id="RHEA:38692"/>
    </physiologicalReaction>
</comment>